<gene>
    <name evidence="1" type="ORF">g.29137</name>
</gene>
<organism evidence="1">
    <name type="scientific">Homalodisca liturata</name>
    <dbReference type="NCBI Taxonomy" id="320908"/>
    <lineage>
        <taxon>Eukaryota</taxon>
        <taxon>Metazoa</taxon>
        <taxon>Ecdysozoa</taxon>
        <taxon>Arthropoda</taxon>
        <taxon>Hexapoda</taxon>
        <taxon>Insecta</taxon>
        <taxon>Pterygota</taxon>
        <taxon>Neoptera</taxon>
        <taxon>Paraneoptera</taxon>
        <taxon>Hemiptera</taxon>
        <taxon>Auchenorrhyncha</taxon>
        <taxon>Membracoidea</taxon>
        <taxon>Cicadellidae</taxon>
        <taxon>Cicadellinae</taxon>
        <taxon>Proconiini</taxon>
        <taxon>Homalodisca</taxon>
    </lineage>
</organism>
<dbReference type="AlphaFoldDB" id="A0A1B6I9D2"/>
<sequence>MTAISIAAEDKTIIVVGQDIDLLVLLNQLNEKNLDILFQKPLTGNTPNCFYSSNSYEDESKRKYVAFIHCFTGCDTTSGCAGKVTTEKLIPDNLLKAIFCSCEKGCLYAKCSCRKHGLRCTDLCSNCNELGNSY</sequence>
<evidence type="ECO:0000313" key="1">
    <source>
        <dbReference type="EMBL" id="JAS83522.1"/>
    </source>
</evidence>
<protein>
    <recommendedName>
        <fullName evidence="2">Tesmin/TSO1-like CXC domain-containing protein</fullName>
    </recommendedName>
</protein>
<evidence type="ECO:0008006" key="2">
    <source>
        <dbReference type="Google" id="ProtNLM"/>
    </source>
</evidence>
<reference evidence="1" key="1">
    <citation type="submission" date="2015-11" db="EMBL/GenBank/DDBJ databases">
        <title>De novo transcriptome assembly of four potential Pierce s Disease insect vectors from Arizona vineyards.</title>
        <authorList>
            <person name="Tassone E.E."/>
        </authorList>
    </citation>
    <scope>NUCLEOTIDE SEQUENCE</scope>
</reference>
<accession>A0A1B6I9D2</accession>
<proteinExistence type="predicted"/>
<dbReference type="EMBL" id="GECU01024184">
    <property type="protein sequence ID" value="JAS83522.1"/>
    <property type="molecule type" value="Transcribed_RNA"/>
</dbReference>
<name>A0A1B6I9D2_9HEMI</name>